<evidence type="ECO:0000313" key="3">
    <source>
        <dbReference type="EMBL" id="KYM96891.1"/>
    </source>
</evidence>
<dbReference type="GO" id="GO:0015074">
    <property type="term" value="P:DNA integration"/>
    <property type="evidence" value="ECO:0007669"/>
    <property type="project" value="InterPro"/>
</dbReference>
<dbReference type="AlphaFoldDB" id="A0A151IB88"/>
<dbReference type="FunFam" id="1.10.340.70:FF:000003">
    <property type="entry name" value="Protein CBG25708"/>
    <property type="match status" value="1"/>
</dbReference>
<evidence type="ECO:0000259" key="2">
    <source>
        <dbReference type="PROSITE" id="PS50994"/>
    </source>
</evidence>
<gene>
    <name evidence="3" type="ORF">ALC62_12428</name>
</gene>
<dbReference type="PANTHER" id="PTHR37984">
    <property type="entry name" value="PROTEIN CBG26694"/>
    <property type="match status" value="1"/>
</dbReference>
<dbReference type="PROSITE" id="PS50994">
    <property type="entry name" value="INTEGRASE"/>
    <property type="match status" value="1"/>
</dbReference>
<dbReference type="Gene3D" id="1.10.340.70">
    <property type="match status" value="1"/>
</dbReference>
<dbReference type="Pfam" id="PF17921">
    <property type="entry name" value="Integrase_H2C2"/>
    <property type="match status" value="1"/>
</dbReference>
<accession>A0A151IB88</accession>
<sequence>MISRIIKYVMNNWPNEKDLSNIEKTYFSKRLELTVEKGCLFLGLRAVIPTNMQKLILRELHATHLGMVKIKMFARSYVWWPSINSDIESLVKECKICLTEQKKPQRTPLSTWPWPTKTWSRIHCDFAGPFYGNMYLIIIDAHSKWPEVINFHNNTKACKLVEVFKELFARLGLPLHCVTDGGPQFRSSEFHEFLLRNGVKHSFSPPYHPATNGAAENFIQTFKDKVHKIVKGGEKVETAVNMFLFDYRSIEHCTTRRSPAYLMYNRELRTWFDLLKPNVAETVDVKQRAQILSRSGKRRVDLKIGDDVLFDDFGSNVDKRSTGKIIKQTSPTTYAVQTENKGIKKRHADQIIKGKPSELGLRRSPRLINLK</sequence>
<evidence type="ECO:0000256" key="1">
    <source>
        <dbReference type="ARBA" id="ARBA00012493"/>
    </source>
</evidence>
<evidence type="ECO:0000313" key="4">
    <source>
        <dbReference type="Proteomes" id="UP000078542"/>
    </source>
</evidence>
<organism evidence="3 4">
    <name type="scientific">Cyphomyrmex costatus</name>
    <dbReference type="NCBI Taxonomy" id="456900"/>
    <lineage>
        <taxon>Eukaryota</taxon>
        <taxon>Metazoa</taxon>
        <taxon>Ecdysozoa</taxon>
        <taxon>Arthropoda</taxon>
        <taxon>Hexapoda</taxon>
        <taxon>Insecta</taxon>
        <taxon>Pterygota</taxon>
        <taxon>Neoptera</taxon>
        <taxon>Endopterygota</taxon>
        <taxon>Hymenoptera</taxon>
        <taxon>Apocrita</taxon>
        <taxon>Aculeata</taxon>
        <taxon>Formicoidea</taxon>
        <taxon>Formicidae</taxon>
        <taxon>Myrmicinae</taxon>
        <taxon>Cyphomyrmex</taxon>
    </lineage>
</organism>
<name>A0A151IB88_9HYME</name>
<dbReference type="EMBL" id="KQ978123">
    <property type="protein sequence ID" value="KYM96891.1"/>
    <property type="molecule type" value="Genomic_DNA"/>
</dbReference>
<dbReference type="Gene3D" id="3.30.420.10">
    <property type="entry name" value="Ribonuclease H-like superfamily/Ribonuclease H"/>
    <property type="match status" value="1"/>
</dbReference>
<proteinExistence type="predicted"/>
<dbReference type="GO" id="GO:0003676">
    <property type="term" value="F:nucleic acid binding"/>
    <property type="evidence" value="ECO:0007669"/>
    <property type="project" value="InterPro"/>
</dbReference>
<keyword evidence="4" id="KW-1185">Reference proteome</keyword>
<dbReference type="SUPFAM" id="SSF53098">
    <property type="entry name" value="Ribonuclease H-like"/>
    <property type="match status" value="1"/>
</dbReference>
<dbReference type="InterPro" id="IPR041588">
    <property type="entry name" value="Integrase_H2C2"/>
</dbReference>
<dbReference type="FunFam" id="3.30.420.10:FF:000063">
    <property type="entry name" value="Retrovirus-related Pol polyprotein from transposon 297-like Protein"/>
    <property type="match status" value="1"/>
</dbReference>
<dbReference type="InterPro" id="IPR050951">
    <property type="entry name" value="Retrovirus_Pol_polyprotein"/>
</dbReference>
<dbReference type="STRING" id="456900.A0A151IB88"/>
<dbReference type="InterPro" id="IPR012337">
    <property type="entry name" value="RNaseH-like_sf"/>
</dbReference>
<dbReference type="InterPro" id="IPR036397">
    <property type="entry name" value="RNaseH_sf"/>
</dbReference>
<dbReference type="InterPro" id="IPR001584">
    <property type="entry name" value="Integrase_cat-core"/>
</dbReference>
<dbReference type="Proteomes" id="UP000078542">
    <property type="component" value="Unassembled WGS sequence"/>
</dbReference>
<dbReference type="PANTHER" id="PTHR37984:SF13">
    <property type="entry name" value="RIBONUCLEASE H"/>
    <property type="match status" value="1"/>
</dbReference>
<reference evidence="3 4" key="1">
    <citation type="submission" date="2016-03" db="EMBL/GenBank/DDBJ databases">
        <title>Cyphomyrmex costatus WGS genome.</title>
        <authorList>
            <person name="Nygaard S."/>
            <person name="Hu H."/>
            <person name="Boomsma J."/>
            <person name="Zhang G."/>
        </authorList>
    </citation>
    <scope>NUCLEOTIDE SEQUENCE [LARGE SCALE GENOMIC DNA]</scope>
    <source>
        <strain evidence="3">MS0001</strain>
        <tissue evidence="3">Whole body</tissue>
    </source>
</reference>
<dbReference type="EC" id="2.7.7.49" evidence="1"/>
<protein>
    <recommendedName>
        <fullName evidence="1">RNA-directed DNA polymerase</fullName>
        <ecNumber evidence="1">2.7.7.49</ecNumber>
    </recommendedName>
</protein>
<dbReference type="GO" id="GO:0003964">
    <property type="term" value="F:RNA-directed DNA polymerase activity"/>
    <property type="evidence" value="ECO:0007669"/>
    <property type="project" value="UniProtKB-EC"/>
</dbReference>
<feature type="domain" description="Integrase catalytic" evidence="2">
    <location>
        <begin position="109"/>
        <end position="267"/>
    </location>
</feature>
<dbReference type="Pfam" id="PF00665">
    <property type="entry name" value="rve"/>
    <property type="match status" value="1"/>
</dbReference>